<feature type="domain" description="Helicase ATP-binding" evidence="7">
    <location>
        <begin position="165"/>
        <end position="444"/>
    </location>
</feature>
<evidence type="ECO:0000256" key="4">
    <source>
        <dbReference type="ARBA" id="ARBA00022806"/>
    </source>
</evidence>
<evidence type="ECO:0000256" key="3">
    <source>
        <dbReference type="ARBA" id="ARBA00022801"/>
    </source>
</evidence>
<dbReference type="SUPFAM" id="SSF52540">
    <property type="entry name" value="P-loop containing nucleoside triphosphate hydrolases"/>
    <property type="match status" value="1"/>
</dbReference>
<organism evidence="8 9">
    <name type="scientific">Thermosipho affectus</name>
    <dbReference type="NCBI Taxonomy" id="660294"/>
    <lineage>
        <taxon>Bacteria</taxon>
        <taxon>Thermotogati</taxon>
        <taxon>Thermotogota</taxon>
        <taxon>Thermotogae</taxon>
        <taxon>Thermotogales</taxon>
        <taxon>Fervidobacteriaceae</taxon>
        <taxon>Thermosipho</taxon>
    </lineage>
</organism>
<keyword evidence="3" id="KW-0378">Hydrolase</keyword>
<dbReference type="InterPro" id="IPR027417">
    <property type="entry name" value="P-loop_NTPase"/>
</dbReference>
<accession>A0ABX3IJ25</accession>
<proteinExistence type="inferred from homology"/>
<comment type="caution">
    <text evidence="8">The sequence shown here is derived from an EMBL/GenBank/DDBJ whole genome shotgun (WGS) entry which is preliminary data.</text>
</comment>
<dbReference type="Pfam" id="PF13087">
    <property type="entry name" value="AAA_12"/>
    <property type="match status" value="1"/>
</dbReference>
<protein>
    <submittedName>
        <fullName evidence="8">ATPase AAA</fullName>
    </submittedName>
</protein>
<dbReference type="Pfam" id="PF13086">
    <property type="entry name" value="AAA_11"/>
    <property type="match status" value="1"/>
</dbReference>
<evidence type="ECO:0000313" key="9">
    <source>
        <dbReference type="Proteomes" id="UP000242616"/>
    </source>
</evidence>
<dbReference type="InterPro" id="IPR041677">
    <property type="entry name" value="DNA2/NAM7_AAA_11"/>
</dbReference>
<reference evidence="8 9" key="1">
    <citation type="submission" date="2015-06" db="EMBL/GenBank/DDBJ databases">
        <title>Genome sequencing of Thermotogales isolates from hydrothermal vents.</title>
        <authorList>
            <person name="Haverkamp T.H."/>
            <person name="Kublanov I.V."/>
            <person name="Nesbo C.L."/>
        </authorList>
    </citation>
    <scope>NUCLEOTIDE SEQUENCE [LARGE SCALE GENOMIC DNA]</scope>
    <source>
        <strain evidence="9">ik275mar</strain>
    </source>
</reference>
<evidence type="ECO:0000313" key="8">
    <source>
        <dbReference type="EMBL" id="ONN27187.1"/>
    </source>
</evidence>
<dbReference type="EMBL" id="LBFC01000018">
    <property type="protein sequence ID" value="ONN27187.1"/>
    <property type="molecule type" value="Genomic_DNA"/>
</dbReference>
<gene>
    <name evidence="8" type="ORF">XJ44_05230</name>
</gene>
<dbReference type="InterPro" id="IPR047187">
    <property type="entry name" value="SF1_C_Upf1"/>
</dbReference>
<keyword evidence="5" id="KW-0067">ATP-binding</keyword>
<name>A0ABX3IJ25_9BACT</name>
<evidence type="ECO:0000256" key="5">
    <source>
        <dbReference type="ARBA" id="ARBA00022840"/>
    </source>
</evidence>
<dbReference type="InterPro" id="IPR050534">
    <property type="entry name" value="Coronavir_polyprotein_1ab"/>
</dbReference>
<keyword evidence="9" id="KW-1185">Reference proteome</keyword>
<evidence type="ECO:0000259" key="7">
    <source>
        <dbReference type="SMART" id="SM00487"/>
    </source>
</evidence>
<dbReference type="InterPro" id="IPR014001">
    <property type="entry name" value="Helicase_ATP-bd"/>
</dbReference>
<dbReference type="Gene3D" id="3.40.50.300">
    <property type="entry name" value="P-loop containing nucleotide triphosphate hydrolases"/>
    <property type="match status" value="2"/>
</dbReference>
<evidence type="ECO:0000256" key="1">
    <source>
        <dbReference type="ARBA" id="ARBA00007913"/>
    </source>
</evidence>
<dbReference type="PANTHER" id="PTHR43788:SF8">
    <property type="entry name" value="DNA-BINDING PROTEIN SMUBP-2"/>
    <property type="match status" value="1"/>
</dbReference>
<keyword evidence="6" id="KW-0175">Coiled coil</keyword>
<dbReference type="InterPro" id="IPR004483">
    <property type="entry name" value="SMUBP-2/Hcs1-like"/>
</dbReference>
<dbReference type="Proteomes" id="UP000242616">
    <property type="component" value="Unassembled WGS sequence"/>
</dbReference>
<dbReference type="RefSeq" id="WP_077198310.1">
    <property type="nucleotide sequence ID" value="NZ_LBFC01000018.1"/>
</dbReference>
<dbReference type="Gene3D" id="2.40.30.270">
    <property type="match status" value="1"/>
</dbReference>
<evidence type="ECO:0000256" key="6">
    <source>
        <dbReference type="SAM" id="Coils"/>
    </source>
</evidence>
<dbReference type="PANTHER" id="PTHR43788">
    <property type="entry name" value="DNA2/NAM7 HELICASE FAMILY MEMBER"/>
    <property type="match status" value="1"/>
</dbReference>
<dbReference type="NCBIfam" id="TIGR00376">
    <property type="entry name" value="IGHMBP2 family helicase"/>
    <property type="match status" value="1"/>
</dbReference>
<dbReference type="SMART" id="SM00487">
    <property type="entry name" value="DEXDc"/>
    <property type="match status" value="1"/>
</dbReference>
<feature type="coiled-coil region" evidence="6">
    <location>
        <begin position="326"/>
        <end position="353"/>
    </location>
</feature>
<evidence type="ECO:0000256" key="2">
    <source>
        <dbReference type="ARBA" id="ARBA00022741"/>
    </source>
</evidence>
<keyword evidence="2" id="KW-0547">Nucleotide-binding</keyword>
<keyword evidence="4" id="KW-0347">Helicase</keyword>
<dbReference type="InterPro" id="IPR041679">
    <property type="entry name" value="DNA2/NAM7-like_C"/>
</dbReference>
<comment type="similarity">
    <text evidence="1">Belongs to the DNA2/NAM7 helicase family.</text>
</comment>
<sequence>MDKYIKRLIQLVEFERNEEVKIMEWEMKNLTGPQREKKGRAVLDLTPKIIGEELGMYLIKFGRKKVINTEISVGDEVIISKNDPTKSDIKGIVVEKGTRFITISTNNLLPKSFKKVRLDLYASDITYKRQIENLENLNKNGKKVLTYILETRILSDNGIEKFKEVDKKLNKFQKLTISKALRSKDFFLIHGPFGTGKTRTLVEYIIQEVKRGKKVLVTADSNLAVDNLIERLENKVSHVRLGHPSRISKNLKKSSLIFQIQTHERYKNIEKLKYEFEKLLEKRETFQKPIPKWKRGLNDNQILKLAKNNKTQRGIPLKVIKDMAEWIKLNNKIEEIKEKISKVEEEIANEIIENSQVVFSTNSSSYILDKYNFNVVVVDEATQSTIPSILIPLSKGEKFILAGDHKQLPPTILSNKAKELSITLFEKLIEKYPKRSEVLKIQYRMNEKLMEFPNREFYNNILISHVKNITLKDLAFSGKDIITNPSSILIFIDTSNVEHFEKQKKDSSSYFNEFEAQIVKHIVEKFLKEGADKNWIGIISPYDDQVELIRSYNLDIDINTVDGFQGREKEVIIISFVRSNKRKEIGFLSDLRRLNVALTRAKRKLILIGNSSTLEINPTYKRLIEFIKENDGGIKWLKASSLI</sequence>
<dbReference type="CDD" id="cd18808">
    <property type="entry name" value="SF1_C_Upf1"/>
    <property type="match status" value="1"/>
</dbReference>